<accession>A0ABZ0IKI1</accession>
<dbReference type="EMBL" id="CP136865">
    <property type="protein sequence ID" value="WOJ98581.1"/>
    <property type="molecule type" value="Genomic_DNA"/>
</dbReference>
<keyword evidence="2" id="KW-1185">Reference proteome</keyword>
<keyword evidence="1" id="KW-0378">Hydrolase</keyword>
<gene>
    <name evidence="1" type="ORF">R0137_08420</name>
</gene>
<reference evidence="1 2" key="1">
    <citation type="submission" date="2023-10" db="EMBL/GenBank/DDBJ databases">
        <title>Two novel species belonging to the OM43/NOR5 clade.</title>
        <authorList>
            <person name="Park M."/>
        </authorList>
    </citation>
    <scope>NUCLEOTIDE SEQUENCE [LARGE SCALE GENOMIC DNA]</scope>
    <source>
        <strain evidence="1 2">IMCC45268</strain>
    </source>
</reference>
<dbReference type="Gene3D" id="3.10.129.10">
    <property type="entry name" value="Hotdog Thioesterase"/>
    <property type="match status" value="1"/>
</dbReference>
<name>A0ABZ0IKI1_9GAMM</name>
<dbReference type="InterPro" id="IPR029069">
    <property type="entry name" value="HotDog_dom_sf"/>
</dbReference>
<dbReference type="EC" id="3.1.2.-" evidence="1"/>
<dbReference type="RefSeq" id="WP_407329938.1">
    <property type="nucleotide sequence ID" value="NZ_CP136865.1"/>
</dbReference>
<proteinExistence type="predicted"/>
<protein>
    <submittedName>
        <fullName evidence="1">PaaI family thioesterase</fullName>
        <ecNumber evidence="1">3.1.2.-</ecNumber>
    </submittedName>
</protein>
<organism evidence="1 2">
    <name type="scientific">Congregibacter brevis</name>
    <dbReference type="NCBI Taxonomy" id="3081201"/>
    <lineage>
        <taxon>Bacteria</taxon>
        <taxon>Pseudomonadati</taxon>
        <taxon>Pseudomonadota</taxon>
        <taxon>Gammaproteobacteria</taxon>
        <taxon>Cellvibrionales</taxon>
        <taxon>Halieaceae</taxon>
        <taxon>Congregibacter</taxon>
    </lineage>
</organism>
<dbReference type="CDD" id="cd03443">
    <property type="entry name" value="PaaI_thioesterase"/>
    <property type="match status" value="1"/>
</dbReference>
<evidence type="ECO:0000313" key="1">
    <source>
        <dbReference type="EMBL" id="WOJ98581.1"/>
    </source>
</evidence>
<dbReference type="Proteomes" id="UP001626549">
    <property type="component" value="Chromosome"/>
</dbReference>
<dbReference type="SUPFAM" id="SSF54637">
    <property type="entry name" value="Thioesterase/thiol ester dehydrase-isomerase"/>
    <property type="match status" value="1"/>
</dbReference>
<sequence>MEIFQSGAHDDLGIEIVAASPERVAIRVPFKPELARSIENMSIHSGVVMTAIDSGMGLACMMNLKEPSSLATLDLRYDELRSPRAEQDIEISVQCDSIDEGIVFLTGSASDADGVFAQSVSRFFLTGESSAFFRKTFEKLANRSDSDFSSTGSTA</sequence>
<evidence type="ECO:0000313" key="2">
    <source>
        <dbReference type="Proteomes" id="UP001626549"/>
    </source>
</evidence>
<dbReference type="GO" id="GO:0016787">
    <property type="term" value="F:hydrolase activity"/>
    <property type="evidence" value="ECO:0007669"/>
    <property type="project" value="UniProtKB-KW"/>
</dbReference>